<organism evidence="6 7">
    <name type="scientific">Acaromyces ingoldii</name>
    <dbReference type="NCBI Taxonomy" id="215250"/>
    <lineage>
        <taxon>Eukaryota</taxon>
        <taxon>Fungi</taxon>
        <taxon>Dikarya</taxon>
        <taxon>Basidiomycota</taxon>
        <taxon>Ustilaginomycotina</taxon>
        <taxon>Exobasidiomycetes</taxon>
        <taxon>Exobasidiales</taxon>
        <taxon>Cryptobasidiaceae</taxon>
        <taxon>Acaromyces</taxon>
    </lineage>
</organism>
<evidence type="ECO:0000256" key="2">
    <source>
        <dbReference type="ARBA" id="ARBA00022630"/>
    </source>
</evidence>
<dbReference type="RefSeq" id="XP_025373724.1">
    <property type="nucleotide sequence ID" value="XM_025519826.1"/>
</dbReference>
<keyword evidence="7" id="KW-1185">Reference proteome</keyword>
<dbReference type="GO" id="GO:0050660">
    <property type="term" value="F:flavin adenine dinucleotide binding"/>
    <property type="evidence" value="ECO:0007669"/>
    <property type="project" value="InterPro"/>
</dbReference>
<keyword evidence="5" id="KW-0812">Transmembrane</keyword>
<evidence type="ECO:0000313" key="6">
    <source>
        <dbReference type="EMBL" id="PWN86526.1"/>
    </source>
</evidence>
<dbReference type="PRINTS" id="PR00411">
    <property type="entry name" value="PNDRDTASEI"/>
</dbReference>
<dbReference type="AlphaFoldDB" id="A0A316Y9Z8"/>
<dbReference type="EMBL" id="KZ819644">
    <property type="protein sequence ID" value="PWN86526.1"/>
    <property type="molecule type" value="Genomic_DNA"/>
</dbReference>
<keyword evidence="5" id="KW-0472">Membrane</keyword>
<evidence type="ECO:0000313" key="7">
    <source>
        <dbReference type="Proteomes" id="UP000245768"/>
    </source>
</evidence>
<keyword evidence="5" id="KW-1133">Transmembrane helix</keyword>
<evidence type="ECO:0000256" key="5">
    <source>
        <dbReference type="SAM" id="Phobius"/>
    </source>
</evidence>
<dbReference type="InterPro" id="IPR020946">
    <property type="entry name" value="Flavin_mOase-like"/>
</dbReference>
<keyword evidence="2" id="KW-0285">Flavoprotein</keyword>
<dbReference type="Pfam" id="PF00743">
    <property type="entry name" value="FMO-like"/>
    <property type="match status" value="1"/>
</dbReference>
<dbReference type="Gene3D" id="3.50.50.60">
    <property type="entry name" value="FAD/NAD(P)-binding domain"/>
    <property type="match status" value="1"/>
</dbReference>
<evidence type="ECO:0000256" key="4">
    <source>
        <dbReference type="ARBA" id="ARBA00023002"/>
    </source>
</evidence>
<dbReference type="STRING" id="215250.A0A316Y9Z8"/>
<dbReference type="Proteomes" id="UP000245768">
    <property type="component" value="Unassembled WGS sequence"/>
</dbReference>
<keyword evidence="3" id="KW-0274">FAD</keyword>
<dbReference type="InParanoid" id="A0A316Y9Z8"/>
<keyword evidence="4" id="KW-0560">Oxidoreductase</keyword>
<dbReference type="InterPro" id="IPR050346">
    <property type="entry name" value="FMO-like"/>
</dbReference>
<proteinExistence type="inferred from homology"/>
<feature type="transmembrane region" description="Helical" evidence="5">
    <location>
        <begin position="463"/>
        <end position="491"/>
    </location>
</feature>
<dbReference type="InterPro" id="IPR036188">
    <property type="entry name" value="FAD/NAD-bd_sf"/>
</dbReference>
<dbReference type="GO" id="GO:0004499">
    <property type="term" value="F:N,N-dimethylaniline monooxygenase activity"/>
    <property type="evidence" value="ECO:0007669"/>
    <property type="project" value="InterPro"/>
</dbReference>
<comment type="similarity">
    <text evidence="1">Belongs to the FMO family.</text>
</comment>
<dbReference type="GO" id="GO:0050661">
    <property type="term" value="F:NADP binding"/>
    <property type="evidence" value="ECO:0007669"/>
    <property type="project" value="InterPro"/>
</dbReference>
<sequence length="539" mass="60242">MAVHDLDPFGVVSYLYQLVQIIISLIFSPVPPSAHVKQAPLGHVAIVGAGLTGISSASHLIGHGFEVTIFEAGGKENLGGIWSRVNSTSGLQISSIMYRWHPAVLWTKGYPKRDEILDNCKKIWKKYDLEKRTRFNTPVSSVTRHSSSTDPHKKGHARWIINGEETIYDGLVVSTGTCGQPKKMELPGQDKFKGVITHSSQLDDVELKGKNVIVVGGGASGVEALELAVEKGAKKPTILARSDKWIIPRATIIDALLALQPFGRETWLSFIPELLLRKLHYRDLEDKMAPTQGFYVDTPIVNSSALQHIRQGKADYHRGDVLDLSEDGVAFNLRKRGQKKETKGKHMFFKADVIVIATGFEIPKIDFLPQDLFPEDYTRPNLYLQVFPIEDMSVVTTNASFVKAVGTVAHIHIGIYARILALFLMVPESRPVPRNARLWVDMIRWVKENAPGGRLSFFTYMELMVWLVSFLFLNVARLPYAFFVLFGWGFWTRDGPLDKQGRAVGAPHFHLSTSKLLPRYRQRTAVGGPIPPQLDSSLK</sequence>
<name>A0A316Y9Z8_9BASI</name>
<accession>A0A316Y9Z8</accession>
<dbReference type="OrthoDB" id="66881at2759"/>
<dbReference type="GeneID" id="37041742"/>
<evidence type="ECO:0000256" key="1">
    <source>
        <dbReference type="ARBA" id="ARBA00009183"/>
    </source>
</evidence>
<protein>
    <submittedName>
        <fullName evidence="6">FAD/NAD(P)-binding domain-containing protein</fullName>
    </submittedName>
</protein>
<evidence type="ECO:0000256" key="3">
    <source>
        <dbReference type="ARBA" id="ARBA00022827"/>
    </source>
</evidence>
<dbReference type="PANTHER" id="PTHR23023">
    <property type="entry name" value="DIMETHYLANILINE MONOOXYGENASE"/>
    <property type="match status" value="1"/>
</dbReference>
<gene>
    <name evidence="6" type="ORF">FA10DRAFT_256858</name>
</gene>
<dbReference type="SUPFAM" id="SSF51905">
    <property type="entry name" value="FAD/NAD(P)-binding domain"/>
    <property type="match status" value="1"/>
</dbReference>
<reference evidence="6 7" key="1">
    <citation type="journal article" date="2018" name="Mol. Biol. Evol.">
        <title>Broad Genomic Sampling Reveals a Smut Pathogenic Ancestry of the Fungal Clade Ustilaginomycotina.</title>
        <authorList>
            <person name="Kijpornyongpan T."/>
            <person name="Mondo S.J."/>
            <person name="Barry K."/>
            <person name="Sandor L."/>
            <person name="Lee J."/>
            <person name="Lipzen A."/>
            <person name="Pangilinan J."/>
            <person name="LaButti K."/>
            <person name="Hainaut M."/>
            <person name="Henrissat B."/>
            <person name="Grigoriev I.V."/>
            <person name="Spatafora J.W."/>
            <person name="Aime M.C."/>
        </authorList>
    </citation>
    <scope>NUCLEOTIDE SEQUENCE [LARGE SCALE GENOMIC DNA]</scope>
    <source>
        <strain evidence="6 7">MCA 4198</strain>
    </source>
</reference>